<dbReference type="AlphaFoldDB" id="A0A6J6XQU5"/>
<gene>
    <name evidence="1" type="ORF">UFOPK2975_01065</name>
</gene>
<evidence type="ECO:0000313" key="1">
    <source>
        <dbReference type="EMBL" id="CAB4797588.1"/>
    </source>
</evidence>
<sequence length="54" mass="6102">MPTYKLKSEDAKKHATRADVMMLAVTTEAELSKLRSWISARFEKVDADFAKVDA</sequence>
<reference evidence="1" key="1">
    <citation type="submission" date="2020-05" db="EMBL/GenBank/DDBJ databases">
        <authorList>
            <person name="Chiriac C."/>
            <person name="Salcher M."/>
            <person name="Ghai R."/>
            <person name="Kavagutti S V."/>
        </authorList>
    </citation>
    <scope>NUCLEOTIDE SEQUENCE</scope>
</reference>
<organism evidence="1">
    <name type="scientific">freshwater metagenome</name>
    <dbReference type="NCBI Taxonomy" id="449393"/>
    <lineage>
        <taxon>unclassified sequences</taxon>
        <taxon>metagenomes</taxon>
        <taxon>ecological metagenomes</taxon>
    </lineage>
</organism>
<name>A0A6J6XQU5_9ZZZZ</name>
<proteinExistence type="predicted"/>
<accession>A0A6J6XQU5</accession>
<dbReference type="EMBL" id="CAFAAG010000090">
    <property type="protein sequence ID" value="CAB4797588.1"/>
    <property type="molecule type" value="Genomic_DNA"/>
</dbReference>
<protein>
    <submittedName>
        <fullName evidence="1">Unannotated protein</fullName>
    </submittedName>
</protein>